<dbReference type="Proteomes" id="UP000095759">
    <property type="component" value="Unassembled WGS sequence"/>
</dbReference>
<dbReference type="Gene3D" id="3.20.20.70">
    <property type="entry name" value="Aldolase class I"/>
    <property type="match status" value="1"/>
</dbReference>
<gene>
    <name evidence="6" type="ORF">AS594_33865</name>
</gene>
<dbReference type="SFLD" id="SFLDG01072">
    <property type="entry name" value="dehydrogenase_like"/>
    <property type="match status" value="1"/>
</dbReference>
<proteinExistence type="predicted"/>
<dbReference type="InterPro" id="IPR023867">
    <property type="entry name" value="Sulphatase_maturase_rSAM"/>
</dbReference>
<reference evidence="6 7" key="1">
    <citation type="submission" date="2016-08" db="EMBL/GenBank/DDBJ databases">
        <title>Complete genome sequence of Streptomyces agglomeratus strain 6-3-2, a novel anti-MRSA actinomycete isolated from Wuli of Tebit, China.</title>
        <authorList>
            <person name="Chen X."/>
        </authorList>
    </citation>
    <scope>NUCLEOTIDE SEQUENCE [LARGE SCALE GENOMIC DNA]</scope>
    <source>
        <strain evidence="6 7">6-3-2</strain>
    </source>
</reference>
<accession>A0A1E5PK21</accession>
<keyword evidence="2" id="KW-0479">Metal-binding</keyword>
<dbReference type="SFLD" id="SFLDG01067">
    <property type="entry name" value="SPASM/twitch_domain_containing"/>
    <property type="match status" value="1"/>
</dbReference>
<dbReference type="STRING" id="285458.BGM19_02780"/>
<keyword evidence="3" id="KW-0408">Iron</keyword>
<comment type="caution">
    <text evidence="6">The sequence shown here is derived from an EMBL/GenBank/DDBJ whole genome shotgun (WGS) entry which is preliminary data.</text>
</comment>
<evidence type="ECO:0000256" key="4">
    <source>
        <dbReference type="ARBA" id="ARBA00023014"/>
    </source>
</evidence>
<evidence type="ECO:0000256" key="3">
    <source>
        <dbReference type="ARBA" id="ARBA00023004"/>
    </source>
</evidence>
<evidence type="ECO:0000313" key="7">
    <source>
        <dbReference type="Proteomes" id="UP000095759"/>
    </source>
</evidence>
<protein>
    <submittedName>
        <fullName evidence="6">Radical SAM protein</fullName>
    </submittedName>
</protein>
<dbReference type="EMBL" id="MEHJ01000001">
    <property type="protein sequence ID" value="OEJ29908.1"/>
    <property type="molecule type" value="Genomic_DNA"/>
</dbReference>
<organism evidence="6 7">
    <name type="scientific">Streptomyces agglomeratus</name>
    <dbReference type="NCBI Taxonomy" id="285458"/>
    <lineage>
        <taxon>Bacteria</taxon>
        <taxon>Bacillati</taxon>
        <taxon>Actinomycetota</taxon>
        <taxon>Actinomycetes</taxon>
        <taxon>Kitasatosporales</taxon>
        <taxon>Streptomycetaceae</taxon>
        <taxon>Streptomyces</taxon>
    </lineage>
</organism>
<dbReference type="SMART" id="SM00729">
    <property type="entry name" value="Elp3"/>
    <property type="match status" value="1"/>
</dbReference>
<dbReference type="GO" id="GO:0051536">
    <property type="term" value="F:iron-sulfur cluster binding"/>
    <property type="evidence" value="ECO:0007669"/>
    <property type="project" value="UniProtKB-KW"/>
</dbReference>
<evidence type="ECO:0000256" key="1">
    <source>
        <dbReference type="ARBA" id="ARBA00022691"/>
    </source>
</evidence>
<sequence length="365" mass="40772">MRLAATAPLLFVQPTPLCNLDCSYCYLPHRAVARVMPLEVVDAVAEGVRVWAELHPVRVIWHGGEPLTIGSARFAKLLDRFSGHGKYPVRHMVQTNATLIGDAWCDVFQNEAVDVSVSIDGPDERNEERKDRRGADSSERALRGIELLRRRRIPFSAIAVVSAPSATLARELYTWFADLGCRSLGLNLVERKGVCSGREAVDEENVVEFWSELTSCRKSDGRMGLRDIDHALRYLRDELDGRVPERTSLPRSPVPMVTWNGDVVPIGPELAGFTDPGYGDFTVGNVTDSSLAQLVERATEVPWVGEVVEGIERCRATCDHFAYCLGGDASNKYFESGRFDVTDTEHCRNSKKLLMKGLFRYVERE</sequence>
<dbReference type="GO" id="GO:0016491">
    <property type="term" value="F:oxidoreductase activity"/>
    <property type="evidence" value="ECO:0007669"/>
    <property type="project" value="InterPro"/>
</dbReference>
<dbReference type="AlphaFoldDB" id="A0A1E5PK21"/>
<dbReference type="InterPro" id="IPR007197">
    <property type="entry name" value="rSAM"/>
</dbReference>
<dbReference type="PANTHER" id="PTHR43273">
    <property type="entry name" value="ANAEROBIC SULFATASE-MATURATING ENZYME HOMOLOG ASLB-RELATED"/>
    <property type="match status" value="1"/>
</dbReference>
<dbReference type="SFLD" id="SFLDG01386">
    <property type="entry name" value="main_SPASM_domain-containing"/>
    <property type="match status" value="1"/>
</dbReference>
<dbReference type="CDD" id="cd01335">
    <property type="entry name" value="Radical_SAM"/>
    <property type="match status" value="1"/>
</dbReference>
<evidence type="ECO:0000256" key="2">
    <source>
        <dbReference type="ARBA" id="ARBA00022723"/>
    </source>
</evidence>
<dbReference type="OrthoDB" id="9782387at2"/>
<dbReference type="PANTHER" id="PTHR43273:SF8">
    <property type="entry name" value="RADICAL SAM DOMAIN PROTEIN"/>
    <property type="match status" value="1"/>
</dbReference>
<dbReference type="InterPro" id="IPR058240">
    <property type="entry name" value="rSAM_sf"/>
</dbReference>
<dbReference type="PROSITE" id="PS51918">
    <property type="entry name" value="RADICAL_SAM"/>
    <property type="match status" value="1"/>
</dbReference>
<dbReference type="SUPFAM" id="SSF102114">
    <property type="entry name" value="Radical SAM enzymes"/>
    <property type="match status" value="1"/>
</dbReference>
<dbReference type="SFLD" id="SFLDS00029">
    <property type="entry name" value="Radical_SAM"/>
    <property type="match status" value="1"/>
</dbReference>
<keyword evidence="4" id="KW-0411">Iron-sulfur</keyword>
<dbReference type="GO" id="GO:0046872">
    <property type="term" value="F:metal ion binding"/>
    <property type="evidence" value="ECO:0007669"/>
    <property type="project" value="UniProtKB-KW"/>
</dbReference>
<evidence type="ECO:0000313" key="6">
    <source>
        <dbReference type="EMBL" id="OEJ29908.1"/>
    </source>
</evidence>
<dbReference type="Pfam" id="PF04055">
    <property type="entry name" value="Radical_SAM"/>
    <property type="match status" value="1"/>
</dbReference>
<dbReference type="InterPro" id="IPR013785">
    <property type="entry name" value="Aldolase_TIM"/>
</dbReference>
<feature type="domain" description="Radical SAM core" evidence="5">
    <location>
        <begin position="4"/>
        <end position="226"/>
    </location>
</feature>
<dbReference type="NCBIfam" id="NF041718">
    <property type="entry name" value="rSAM_phane_AMC"/>
    <property type="match status" value="1"/>
</dbReference>
<name>A0A1E5PK21_9ACTN</name>
<keyword evidence="1" id="KW-0949">S-adenosyl-L-methionine</keyword>
<evidence type="ECO:0000259" key="5">
    <source>
        <dbReference type="PROSITE" id="PS51918"/>
    </source>
</evidence>
<keyword evidence="7" id="KW-1185">Reference proteome</keyword>
<dbReference type="InterPro" id="IPR006638">
    <property type="entry name" value="Elp3/MiaA/NifB-like_rSAM"/>
</dbReference>